<gene>
    <name evidence="2" type="ORF">KI387_007826</name>
</gene>
<protein>
    <submittedName>
        <fullName evidence="2">Uncharacterized protein</fullName>
    </submittedName>
</protein>
<sequence>LPDGLLQHSLSSGGFNGSDINLNLQVNFASEENASMVYTALSVDKEPADVTAAACGHDCYAYTRRAEIVELRRLQVASPGKEGSENDGGAFNVLCHAQPKWLPVNLIWSPSAYLPQMPPRPKSPCLEEGSVNDGGAFNKRLRPAQMAAMNLIQEPTDSLPQMPRKSSKSIPLKPQIRSL</sequence>
<reference evidence="2 3" key="1">
    <citation type="journal article" date="2021" name="Nat. Plants">
        <title>The Taxus genome provides insights into paclitaxel biosynthesis.</title>
        <authorList>
            <person name="Xiong X."/>
            <person name="Gou J."/>
            <person name="Liao Q."/>
            <person name="Li Y."/>
            <person name="Zhou Q."/>
            <person name="Bi G."/>
            <person name="Li C."/>
            <person name="Du R."/>
            <person name="Wang X."/>
            <person name="Sun T."/>
            <person name="Guo L."/>
            <person name="Liang H."/>
            <person name="Lu P."/>
            <person name="Wu Y."/>
            <person name="Zhang Z."/>
            <person name="Ro D.K."/>
            <person name="Shang Y."/>
            <person name="Huang S."/>
            <person name="Yan J."/>
        </authorList>
    </citation>
    <scope>NUCLEOTIDE SEQUENCE [LARGE SCALE GENOMIC DNA]</scope>
    <source>
        <strain evidence="2">Ta-2019</strain>
    </source>
</reference>
<evidence type="ECO:0000313" key="2">
    <source>
        <dbReference type="EMBL" id="KAH9327648.1"/>
    </source>
</evidence>
<feature type="region of interest" description="Disordered" evidence="1">
    <location>
        <begin position="152"/>
        <end position="179"/>
    </location>
</feature>
<feature type="non-terminal residue" evidence="2">
    <location>
        <position position="1"/>
    </location>
</feature>
<organism evidence="2 3">
    <name type="scientific">Taxus chinensis</name>
    <name type="common">Chinese yew</name>
    <name type="synonym">Taxus wallichiana var. chinensis</name>
    <dbReference type="NCBI Taxonomy" id="29808"/>
    <lineage>
        <taxon>Eukaryota</taxon>
        <taxon>Viridiplantae</taxon>
        <taxon>Streptophyta</taxon>
        <taxon>Embryophyta</taxon>
        <taxon>Tracheophyta</taxon>
        <taxon>Spermatophyta</taxon>
        <taxon>Pinopsida</taxon>
        <taxon>Pinidae</taxon>
        <taxon>Conifers II</taxon>
        <taxon>Cupressales</taxon>
        <taxon>Taxaceae</taxon>
        <taxon>Taxus</taxon>
    </lineage>
</organism>
<dbReference type="EMBL" id="JAHRHJ020000002">
    <property type="protein sequence ID" value="KAH9327648.1"/>
    <property type="molecule type" value="Genomic_DNA"/>
</dbReference>
<accession>A0AA38LK06</accession>
<name>A0AA38LK06_TAXCH</name>
<proteinExistence type="predicted"/>
<dbReference type="AlphaFoldDB" id="A0AA38LK06"/>
<comment type="caution">
    <text evidence="2">The sequence shown here is derived from an EMBL/GenBank/DDBJ whole genome shotgun (WGS) entry which is preliminary data.</text>
</comment>
<evidence type="ECO:0000256" key="1">
    <source>
        <dbReference type="SAM" id="MobiDB-lite"/>
    </source>
</evidence>
<evidence type="ECO:0000313" key="3">
    <source>
        <dbReference type="Proteomes" id="UP000824469"/>
    </source>
</evidence>
<dbReference type="Proteomes" id="UP000824469">
    <property type="component" value="Unassembled WGS sequence"/>
</dbReference>
<keyword evidence="3" id="KW-1185">Reference proteome</keyword>